<dbReference type="Proteomes" id="UP001175211">
    <property type="component" value="Unassembled WGS sequence"/>
</dbReference>
<sequence>MSTSTMHFGPEWMRTKQPAFRMQAEPTPPPPASAPASYASTYSALVSSAPPPLSDSRDEAHPFRYSKEELLQIFRDGGGQGGLGLEVERWEGVVREIGTEPTSLREMGEAEKKVSAAPRCSVRTVAFSSADWGLMSCSSFRSP</sequence>
<name>A0AA39NIR3_ARMTA</name>
<dbReference type="GeneID" id="85367170"/>
<protein>
    <submittedName>
        <fullName evidence="2">Uncharacterized protein</fullName>
    </submittedName>
</protein>
<evidence type="ECO:0000313" key="3">
    <source>
        <dbReference type="Proteomes" id="UP001175211"/>
    </source>
</evidence>
<comment type="caution">
    <text evidence="2">The sequence shown here is derived from an EMBL/GenBank/DDBJ whole genome shotgun (WGS) entry which is preliminary data.</text>
</comment>
<evidence type="ECO:0000256" key="1">
    <source>
        <dbReference type="SAM" id="MobiDB-lite"/>
    </source>
</evidence>
<feature type="region of interest" description="Disordered" evidence="1">
    <location>
        <begin position="1"/>
        <end position="39"/>
    </location>
</feature>
<dbReference type="EMBL" id="JAUEPS010000004">
    <property type="protein sequence ID" value="KAK0466371.1"/>
    <property type="molecule type" value="Genomic_DNA"/>
</dbReference>
<evidence type="ECO:0000313" key="2">
    <source>
        <dbReference type="EMBL" id="KAK0466371.1"/>
    </source>
</evidence>
<dbReference type="RefSeq" id="XP_060337198.1">
    <property type="nucleotide sequence ID" value="XM_060483622.1"/>
</dbReference>
<dbReference type="AlphaFoldDB" id="A0AA39NIR3"/>
<proteinExistence type="predicted"/>
<keyword evidence="3" id="KW-1185">Reference proteome</keyword>
<organism evidence="2 3">
    <name type="scientific">Armillaria tabescens</name>
    <name type="common">Ringless honey mushroom</name>
    <name type="synonym">Agaricus tabescens</name>
    <dbReference type="NCBI Taxonomy" id="1929756"/>
    <lineage>
        <taxon>Eukaryota</taxon>
        <taxon>Fungi</taxon>
        <taxon>Dikarya</taxon>
        <taxon>Basidiomycota</taxon>
        <taxon>Agaricomycotina</taxon>
        <taxon>Agaricomycetes</taxon>
        <taxon>Agaricomycetidae</taxon>
        <taxon>Agaricales</taxon>
        <taxon>Marasmiineae</taxon>
        <taxon>Physalacriaceae</taxon>
        <taxon>Desarmillaria</taxon>
    </lineage>
</organism>
<accession>A0AA39NIR3</accession>
<gene>
    <name evidence="2" type="ORF">EV420DRAFT_826857</name>
</gene>
<reference evidence="2" key="1">
    <citation type="submission" date="2023-06" db="EMBL/GenBank/DDBJ databases">
        <authorList>
            <consortium name="Lawrence Berkeley National Laboratory"/>
            <person name="Ahrendt S."/>
            <person name="Sahu N."/>
            <person name="Indic B."/>
            <person name="Wong-Bajracharya J."/>
            <person name="Merenyi Z."/>
            <person name="Ke H.-M."/>
            <person name="Monk M."/>
            <person name="Kocsube S."/>
            <person name="Drula E."/>
            <person name="Lipzen A."/>
            <person name="Balint B."/>
            <person name="Henrissat B."/>
            <person name="Andreopoulos B."/>
            <person name="Martin F.M."/>
            <person name="Harder C.B."/>
            <person name="Rigling D."/>
            <person name="Ford K.L."/>
            <person name="Foster G.D."/>
            <person name="Pangilinan J."/>
            <person name="Papanicolaou A."/>
            <person name="Barry K."/>
            <person name="LaButti K."/>
            <person name="Viragh M."/>
            <person name="Koriabine M."/>
            <person name="Yan M."/>
            <person name="Riley R."/>
            <person name="Champramary S."/>
            <person name="Plett K.L."/>
            <person name="Tsai I.J."/>
            <person name="Slot J."/>
            <person name="Sipos G."/>
            <person name="Plett J."/>
            <person name="Nagy L.G."/>
            <person name="Grigoriev I.V."/>
        </authorList>
    </citation>
    <scope>NUCLEOTIDE SEQUENCE</scope>
    <source>
        <strain evidence="2">CCBAS 213</strain>
    </source>
</reference>